<organism evidence="1 2">
    <name type="scientific">Pseudomonas allii</name>
    <dbReference type="NCBI Taxonomy" id="2740531"/>
    <lineage>
        <taxon>Bacteria</taxon>
        <taxon>Pseudomonadati</taxon>
        <taxon>Pseudomonadota</taxon>
        <taxon>Gammaproteobacteria</taxon>
        <taxon>Pseudomonadales</taxon>
        <taxon>Pseudomonadaceae</taxon>
        <taxon>Pseudomonas</taxon>
    </lineage>
</organism>
<reference evidence="1" key="1">
    <citation type="submission" date="2023-07" db="EMBL/GenBank/DDBJ databases">
        <title>Bioagumentation of soil contaminated with hydrocarbons using Pseudomonas poae 7b strain.</title>
        <authorList>
            <person name="Kumor A."/>
        </authorList>
    </citation>
    <scope>NUCLEOTIDE SEQUENCE</scope>
    <source>
        <strain evidence="1">7b</strain>
    </source>
</reference>
<sequence>MWLVLTIRIAYFPRFRKENLISSRVGAFCHHTTYDNFFITNPRMDSLEMRIKKLRLFNGYKRFHDLTIDLGETPARIIALVGPNGSGKSSVLDGILYHHHAYGALGNKGNKDHTYHSMNNDPGFNYQSVSFEFTTGSYYAARESRKGKENTLFSFRSPYRYNAHLNVTQSMAVSEIYLNAYGASAASDLDDKMEENYRRLNIKFSNFMNETDCKPSEAKAKIIGDLNSSIKNCLNLEIDNIGNIESNQGTLFFKKSDHPKVFSFNVLSSGEKEVVDILLDLYLRQDEYNNTIFLLDEPELHINTSIQKNLIKEINRLIGADCQIWLTTHSIGFMRALQDELKDECQIIYFEDSYNLASEVKVLTPAPKNSSMWRKIFGVALDDLTHLLSPKRIVYCEGRDSPGAGGRERGMDAQAYNTIFNETYPDTLFISSGGNTELDQRSDIAIAILSKALPGLEILVLKDRDSGSGRCVSLQERQQYLDNNLGHHRMLNRWEIENYLFSKDALMSYCAHNDLYFDELAYNTTVHNINDQSVKELVNYIRNFCNIKTNINPEKFKLNIAEHLPKDSDTYRELEASIFFEK</sequence>
<accession>A0ACC6LFV9</accession>
<gene>
    <name evidence="1" type="ORF">RJC98_18250</name>
</gene>
<name>A0ACC6LFV9_9PSED</name>
<keyword evidence="2" id="KW-1185">Reference proteome</keyword>
<comment type="caution">
    <text evidence="1">The sequence shown here is derived from an EMBL/GenBank/DDBJ whole genome shotgun (WGS) entry which is preliminary data.</text>
</comment>
<evidence type="ECO:0000313" key="2">
    <source>
        <dbReference type="Proteomes" id="UP001244872"/>
    </source>
</evidence>
<dbReference type="EMBL" id="JAVLRO010000006">
    <property type="protein sequence ID" value="MDR9877129.1"/>
    <property type="molecule type" value="Genomic_DNA"/>
</dbReference>
<protein>
    <submittedName>
        <fullName evidence="1">AAA family ATPase</fullName>
    </submittedName>
</protein>
<proteinExistence type="predicted"/>
<evidence type="ECO:0000313" key="1">
    <source>
        <dbReference type="EMBL" id="MDR9877129.1"/>
    </source>
</evidence>
<dbReference type="Proteomes" id="UP001244872">
    <property type="component" value="Unassembled WGS sequence"/>
</dbReference>